<name>A0A6L6QCW9_9BURK</name>
<accession>A0A6L6QCW9</accession>
<feature type="chain" id="PRO_5027059610" description="Tetratricopeptide repeat protein" evidence="2">
    <location>
        <begin position="23"/>
        <end position="170"/>
    </location>
</feature>
<organism evidence="3 4">
    <name type="scientific">Massilia eburnea</name>
    <dbReference type="NCBI Taxonomy" id="1776165"/>
    <lineage>
        <taxon>Bacteria</taxon>
        <taxon>Pseudomonadati</taxon>
        <taxon>Pseudomonadota</taxon>
        <taxon>Betaproteobacteria</taxon>
        <taxon>Burkholderiales</taxon>
        <taxon>Oxalobacteraceae</taxon>
        <taxon>Telluria group</taxon>
        <taxon>Massilia</taxon>
    </lineage>
</organism>
<evidence type="ECO:0008006" key="5">
    <source>
        <dbReference type="Google" id="ProtNLM"/>
    </source>
</evidence>
<feature type="region of interest" description="Disordered" evidence="1">
    <location>
        <begin position="125"/>
        <end position="170"/>
    </location>
</feature>
<keyword evidence="2" id="KW-0732">Signal</keyword>
<evidence type="ECO:0000313" key="3">
    <source>
        <dbReference type="EMBL" id="MTW10338.1"/>
    </source>
</evidence>
<sequence length="170" mass="17040">MSRISVLAACLLLAACGGDTFANSKTLRTQATESLAQKNFGIAADKAYAATLKAPKEAESYFLLAQAQAQLGRKNAAMASLENAIVNGFTDEEAIKGSPNLEPLRKSEAYKELMAATFAPAAAAPAAAAPAEGGAPAAAEGAGDAAKAEGQAANPAQAQAAAPAEAPQKH</sequence>
<gene>
    <name evidence="3" type="ORF">GM658_06940</name>
</gene>
<keyword evidence="4" id="KW-1185">Reference proteome</keyword>
<reference evidence="3 4" key="1">
    <citation type="submission" date="2019-11" db="EMBL/GenBank/DDBJ databases">
        <title>Type strains purchased from KCTC, JCM and DSMZ.</title>
        <authorList>
            <person name="Lu H."/>
        </authorList>
    </citation>
    <scope>NUCLEOTIDE SEQUENCE [LARGE SCALE GENOMIC DNA]</scope>
    <source>
        <strain evidence="3 4">JCM 31587</strain>
    </source>
</reference>
<evidence type="ECO:0000256" key="2">
    <source>
        <dbReference type="SAM" id="SignalP"/>
    </source>
</evidence>
<proteinExistence type="predicted"/>
<feature type="signal peptide" evidence="2">
    <location>
        <begin position="1"/>
        <end position="22"/>
    </location>
</feature>
<dbReference type="RefSeq" id="WP_155453283.1">
    <property type="nucleotide sequence ID" value="NZ_WNKX01000004.1"/>
</dbReference>
<dbReference type="NCBIfam" id="NF047558">
    <property type="entry name" value="TPR_END_plus"/>
    <property type="match status" value="1"/>
</dbReference>
<dbReference type="PROSITE" id="PS51257">
    <property type="entry name" value="PROKAR_LIPOPROTEIN"/>
    <property type="match status" value="1"/>
</dbReference>
<comment type="caution">
    <text evidence="3">The sequence shown here is derived from an EMBL/GenBank/DDBJ whole genome shotgun (WGS) entry which is preliminary data.</text>
</comment>
<dbReference type="EMBL" id="WNKX01000004">
    <property type="protein sequence ID" value="MTW10338.1"/>
    <property type="molecule type" value="Genomic_DNA"/>
</dbReference>
<dbReference type="Proteomes" id="UP000472320">
    <property type="component" value="Unassembled WGS sequence"/>
</dbReference>
<dbReference type="AlphaFoldDB" id="A0A6L6QCW9"/>
<protein>
    <recommendedName>
        <fullName evidence="5">Tetratricopeptide repeat protein</fullName>
    </recommendedName>
</protein>
<dbReference type="OrthoDB" id="8778988at2"/>
<evidence type="ECO:0000313" key="4">
    <source>
        <dbReference type="Proteomes" id="UP000472320"/>
    </source>
</evidence>
<evidence type="ECO:0000256" key="1">
    <source>
        <dbReference type="SAM" id="MobiDB-lite"/>
    </source>
</evidence>